<evidence type="ECO:0000313" key="49">
    <source>
        <dbReference type="Proteomes" id="UP000034064"/>
    </source>
</evidence>
<dbReference type="Proteomes" id="UP000034188">
    <property type="component" value="Unassembled WGS sequence"/>
</dbReference>
<evidence type="ECO:0000313" key="19">
    <source>
        <dbReference type="EMBL" id="KKG78793.1"/>
    </source>
</evidence>
<evidence type="ECO:0000313" key="54">
    <source>
        <dbReference type="Proteomes" id="UP000034195"/>
    </source>
</evidence>
<evidence type="ECO:0000313" key="69">
    <source>
        <dbReference type="Proteomes" id="UP000034577"/>
    </source>
</evidence>
<gene>
    <name evidence="7" type="ORF">DU30_10730</name>
    <name evidence="13" type="ORF">DU33_06350</name>
    <name evidence="4" type="ORF">DU34_18295</name>
    <name evidence="10" type="ORF">DU35_19820</name>
    <name evidence="11" type="ORF">DU36_07610</name>
    <name evidence="35" type="ORF">DU37_07905</name>
    <name evidence="12" type="ORF">DU38_16320</name>
    <name evidence="8" type="ORF">DU39_16210</name>
    <name evidence="3" type="ORF">DU40_08585</name>
    <name evidence="9" type="ORF">DU41_16590</name>
    <name evidence="30" type="ORF">DU42_16565</name>
    <name evidence="19" type="ORF">DU43_16240</name>
    <name evidence="31" type="ORF">DU44_13400</name>
    <name evidence="14" type="ORF">DU45_02210</name>
    <name evidence="17" type="ORF">DU46_11295</name>
    <name evidence="2" type="ORF">DU47_07675</name>
    <name evidence="33" type="ORF">DU48_01835</name>
    <name evidence="5" type="ORF">DU49_07595</name>
    <name evidence="29" type="ORF">DU51_12380</name>
    <name evidence="6" type="ORF">DU52_11690</name>
    <name evidence="21" type="ORF">DU55_16170</name>
    <name evidence="26" type="ORF">DU56_06680</name>
    <name evidence="22" type="ORF">DU57_14640</name>
    <name evidence="36" type="ORF">DU58_05075</name>
    <name evidence="24" type="ORF">DU59_17915</name>
    <name evidence="34" type="ORF">DU60_16610</name>
    <name evidence="20" type="ORF">DU61_18900</name>
    <name evidence="28" type="ORF">DU62_15565</name>
    <name evidence="18" type="ORF">DU63_14780</name>
    <name evidence="16" type="ORF">DU64_11660</name>
    <name evidence="32" type="ORF">DU65_03400</name>
    <name evidence="25" type="ORF">DU66_14480</name>
    <name evidence="15" type="ORF">DU67_10570</name>
    <name evidence="27" type="ORF">DU68_05940</name>
    <name evidence="23" type="ORF">DU69_19040</name>
    <name evidence="37" type="ORF">DU71_17770</name>
    <name evidence="38" type="ORF">DU72_05275</name>
    <name evidence="39" type="ORF">DU74_18480</name>
    <name evidence="41" type="ORF">DU80_20820</name>
    <name evidence="40" type="ORF">DU87_06290</name>
</gene>
<dbReference type="EMBL" id="JJQN01000053">
    <property type="protein sequence ID" value="KKH61364.1"/>
    <property type="molecule type" value="Genomic_DNA"/>
</dbReference>
<evidence type="ECO:0000313" key="57">
    <source>
        <dbReference type="Proteomes" id="UP000034253"/>
    </source>
</evidence>
<evidence type="ECO:0000313" key="6">
    <source>
        <dbReference type="EMBL" id="KKG33845.1"/>
    </source>
</evidence>
<evidence type="ECO:0000313" key="25">
    <source>
        <dbReference type="EMBL" id="KKG93824.1"/>
    </source>
</evidence>
<evidence type="ECO:0000313" key="16">
    <source>
        <dbReference type="EMBL" id="KKG66473.1"/>
    </source>
</evidence>
<dbReference type="EMBL" id="JJPF01000074">
    <property type="protein sequence ID" value="KKG42883.1"/>
    <property type="molecule type" value="Genomic_DNA"/>
</dbReference>
<dbReference type="EMBL" id="JJQB01000023">
    <property type="protein sequence ID" value="KKH22901.1"/>
    <property type="molecule type" value="Genomic_DNA"/>
</dbReference>
<dbReference type="Pfam" id="PF00581">
    <property type="entry name" value="Rhodanese"/>
    <property type="match status" value="2"/>
</dbReference>
<evidence type="ECO:0000313" key="20">
    <source>
        <dbReference type="EMBL" id="KKG80611.1"/>
    </source>
</evidence>
<dbReference type="EMBL" id="JJQE01000113">
    <property type="protein sequence ID" value="KKH27036.1"/>
    <property type="molecule type" value="Genomic_DNA"/>
</dbReference>
<dbReference type="Proteomes" id="UP000034672">
    <property type="component" value="Unassembled WGS sequence"/>
</dbReference>
<evidence type="ECO:0000313" key="15">
    <source>
        <dbReference type="EMBL" id="KKG66385.1"/>
    </source>
</evidence>
<dbReference type="EMBL" id="JJPT01000147">
    <property type="protein sequence ID" value="KKG88305.1"/>
    <property type="molecule type" value="Genomic_DNA"/>
</dbReference>
<evidence type="ECO:0000313" key="36">
    <source>
        <dbReference type="EMBL" id="KKH33357.1"/>
    </source>
</evidence>
<evidence type="ECO:0000313" key="51">
    <source>
        <dbReference type="Proteomes" id="UP000034151"/>
    </source>
</evidence>
<evidence type="ECO:0000313" key="38">
    <source>
        <dbReference type="EMBL" id="KKH48714.1"/>
    </source>
</evidence>
<dbReference type="Proteomes" id="UP000034195">
    <property type="component" value="Unassembled WGS sequence"/>
</dbReference>
<evidence type="ECO:0000313" key="72">
    <source>
        <dbReference type="Proteomes" id="UP000034657"/>
    </source>
</evidence>
<dbReference type="InterPro" id="IPR001763">
    <property type="entry name" value="Rhodanese-like_dom"/>
</dbReference>
<evidence type="ECO:0000313" key="50">
    <source>
        <dbReference type="Proteomes" id="UP000034074"/>
    </source>
</evidence>
<dbReference type="Proteomes" id="UP000034657">
    <property type="component" value="Unassembled WGS sequence"/>
</dbReference>
<feature type="domain" description="Rhodanese" evidence="1">
    <location>
        <begin position="46"/>
        <end position="148"/>
    </location>
</feature>
<dbReference type="Proteomes" id="UP000034667">
    <property type="component" value="Unassembled WGS sequence"/>
</dbReference>
<evidence type="ECO:0000313" key="55">
    <source>
        <dbReference type="Proteomes" id="UP000034227"/>
    </source>
</evidence>
<evidence type="ECO:0000313" key="41">
    <source>
        <dbReference type="EMBL" id="KKH82848.1"/>
    </source>
</evidence>
<evidence type="ECO:0000313" key="13">
    <source>
        <dbReference type="EMBL" id="KKG57292.1"/>
    </source>
</evidence>
<evidence type="ECO:0000313" key="68">
    <source>
        <dbReference type="Proteomes" id="UP000034566"/>
    </source>
</evidence>
<evidence type="ECO:0000313" key="48">
    <source>
        <dbReference type="Proteomes" id="UP000034047"/>
    </source>
</evidence>
<dbReference type="Proteomes" id="UP000034577">
    <property type="component" value="Unassembled WGS sequence"/>
</dbReference>
<dbReference type="Proteomes" id="UP000034399">
    <property type="component" value="Unassembled WGS sequence"/>
</dbReference>
<evidence type="ECO:0000313" key="59">
    <source>
        <dbReference type="Proteomes" id="UP000034279"/>
    </source>
</evidence>
<dbReference type="InterPro" id="IPR036873">
    <property type="entry name" value="Rhodanese-like_dom_sf"/>
</dbReference>
<dbReference type="EMBL" id="JJPV01000035">
    <property type="protein sequence ID" value="KKH02281.1"/>
    <property type="molecule type" value="Genomic_DNA"/>
</dbReference>
<dbReference type="EMBL" id="JJQA01000089">
    <property type="protein sequence ID" value="KKH15233.1"/>
    <property type="molecule type" value="Genomic_DNA"/>
</dbReference>
<evidence type="ECO:0000313" key="77">
    <source>
        <dbReference type="Proteomes" id="UP000034820"/>
    </source>
</evidence>
<dbReference type="AlphaFoldDB" id="A0A0F8G990"/>
<evidence type="ECO:0000313" key="40">
    <source>
        <dbReference type="EMBL" id="KKH68407.1"/>
    </source>
</evidence>
<dbReference type="Proteomes" id="UP000034387">
    <property type="component" value="Unassembled WGS sequence"/>
</dbReference>
<accession>A0A0F8G990</accession>
<evidence type="ECO:0000313" key="46">
    <source>
        <dbReference type="Proteomes" id="UP000033987"/>
    </source>
</evidence>
<evidence type="ECO:0000313" key="5">
    <source>
        <dbReference type="EMBL" id="KKG28595.1"/>
    </source>
</evidence>
<dbReference type="EMBL" id="JJQI01000111">
    <property type="protein sequence ID" value="KKH36230.1"/>
    <property type="molecule type" value="Genomic_DNA"/>
</dbReference>
<evidence type="ECO:0000313" key="30">
    <source>
        <dbReference type="EMBL" id="KKH06962.1"/>
    </source>
</evidence>
<evidence type="ECO:0000313" key="17">
    <source>
        <dbReference type="EMBL" id="KKG72426.1"/>
    </source>
</evidence>
<dbReference type="EMBL" id="JJPG01000028">
    <property type="protein sequence ID" value="KKG55184.1"/>
    <property type="molecule type" value="Genomic_DNA"/>
</dbReference>
<feature type="domain" description="Rhodanese" evidence="1">
    <location>
        <begin position="158"/>
        <end position="260"/>
    </location>
</feature>
<dbReference type="EMBL" id="JJPX01000143">
    <property type="protein sequence ID" value="KKH06962.1"/>
    <property type="molecule type" value="Genomic_DNA"/>
</dbReference>
<dbReference type="Proteomes" id="UP000034578">
    <property type="component" value="Unassembled WGS sequence"/>
</dbReference>
<evidence type="ECO:0000313" key="78">
    <source>
        <dbReference type="Proteomes" id="UP000034921"/>
    </source>
</evidence>
<evidence type="ECO:0000313" key="62">
    <source>
        <dbReference type="Proteomes" id="UP000034387"/>
    </source>
</evidence>
<dbReference type="Proteomes" id="UP000034047">
    <property type="component" value="Unassembled WGS sequence"/>
</dbReference>
<evidence type="ECO:0000313" key="75">
    <source>
        <dbReference type="Proteomes" id="UP000034733"/>
    </source>
</evidence>
<dbReference type="Proteomes" id="UP000034152">
    <property type="component" value="Unassembled WGS sequence"/>
</dbReference>
<evidence type="ECO:0000313" key="45">
    <source>
        <dbReference type="Proteomes" id="UP000033933"/>
    </source>
</evidence>
<evidence type="ECO:0000313" key="47">
    <source>
        <dbReference type="Proteomes" id="UP000034001"/>
    </source>
</evidence>
<evidence type="ECO:0000313" key="37">
    <source>
        <dbReference type="EMBL" id="KKH36230.1"/>
    </source>
</evidence>
<dbReference type="EMBL" id="JJPB01000130">
    <property type="protein sequence ID" value="KKG28595.1"/>
    <property type="molecule type" value="Genomic_DNA"/>
</dbReference>
<evidence type="ECO:0000313" key="43">
    <source>
        <dbReference type="Proteomes" id="UP000033878"/>
    </source>
</evidence>
<dbReference type="EMBL" id="JJQF01000113">
    <property type="protein sequence ID" value="KKH28438.1"/>
    <property type="molecule type" value="Genomic_DNA"/>
</dbReference>
<dbReference type="EMBL" id="JJPI01000023">
    <property type="protein sequence ID" value="KKG57292.1"/>
    <property type="molecule type" value="Genomic_DNA"/>
</dbReference>
<evidence type="ECO:0000313" key="39">
    <source>
        <dbReference type="EMBL" id="KKH61364.1"/>
    </source>
</evidence>
<evidence type="ECO:0000313" key="18">
    <source>
        <dbReference type="EMBL" id="KKG75111.1"/>
    </source>
</evidence>
<dbReference type="Proteomes" id="UP000034566">
    <property type="component" value="Unassembled WGS sequence"/>
</dbReference>
<dbReference type="Proteomes" id="UP000034243">
    <property type="component" value="Unassembled WGS sequence"/>
</dbReference>
<evidence type="ECO:0000313" key="9">
    <source>
        <dbReference type="EMBL" id="KKG45769.1"/>
    </source>
</evidence>
<dbReference type="EMBL" id="JJQD01000005">
    <property type="protein sequence ID" value="KKH33357.1"/>
    <property type="molecule type" value="Genomic_DNA"/>
</dbReference>
<dbReference type="EMBL" id="JJPW01000056">
    <property type="protein sequence ID" value="KKH00618.1"/>
    <property type="molecule type" value="Genomic_DNA"/>
</dbReference>
<evidence type="ECO:0000259" key="1">
    <source>
        <dbReference type="PROSITE" id="PS50206"/>
    </source>
</evidence>
<evidence type="ECO:0000313" key="60">
    <source>
        <dbReference type="Proteomes" id="UP000034298"/>
    </source>
</evidence>
<dbReference type="Proteomes" id="UP000034468">
    <property type="component" value="Unassembled WGS sequence"/>
</dbReference>
<evidence type="ECO:0000313" key="52">
    <source>
        <dbReference type="Proteomes" id="UP000034152"/>
    </source>
</evidence>
<organism evidence="14 68">
    <name type="scientific">Methanosarcina mazei</name>
    <name type="common">Methanosarcina frisia</name>
    <dbReference type="NCBI Taxonomy" id="2209"/>
    <lineage>
        <taxon>Archaea</taxon>
        <taxon>Methanobacteriati</taxon>
        <taxon>Methanobacteriota</taxon>
        <taxon>Stenosarchaea group</taxon>
        <taxon>Methanomicrobia</taxon>
        <taxon>Methanosarcinales</taxon>
        <taxon>Methanosarcinaceae</taxon>
        <taxon>Methanosarcina</taxon>
    </lineage>
</organism>
<evidence type="ECO:0000313" key="76">
    <source>
        <dbReference type="Proteomes" id="UP000034817"/>
    </source>
</evidence>
<dbReference type="EMBL" id="JJPC01000028">
    <property type="protein sequence ID" value="KKG37256.1"/>
    <property type="molecule type" value="Genomic_DNA"/>
</dbReference>
<dbReference type="Proteomes" id="UP000034298">
    <property type="component" value="Unassembled WGS sequence"/>
</dbReference>
<dbReference type="EMBL" id="JJPE01000052">
    <property type="protein sequence ID" value="KKG45769.1"/>
    <property type="molecule type" value="Genomic_DNA"/>
</dbReference>
<dbReference type="EMBL" id="JJOU01000191">
    <property type="protein sequence ID" value="KKG09753.1"/>
    <property type="molecule type" value="Genomic_DNA"/>
</dbReference>
<evidence type="ECO:0000313" key="3">
    <source>
        <dbReference type="EMBL" id="KKG05538.1"/>
    </source>
</evidence>
<evidence type="ECO:0000313" key="32">
    <source>
        <dbReference type="EMBL" id="KKH17087.1"/>
    </source>
</evidence>
<evidence type="ECO:0000313" key="70">
    <source>
        <dbReference type="Proteomes" id="UP000034578"/>
    </source>
</evidence>
<evidence type="ECO:0000313" key="26">
    <source>
        <dbReference type="EMBL" id="KKH00618.1"/>
    </source>
</evidence>
<dbReference type="Proteomes" id="UP000033878">
    <property type="component" value="Unassembled WGS sequence"/>
</dbReference>
<evidence type="ECO:0000313" key="66">
    <source>
        <dbReference type="Proteomes" id="UP000034450"/>
    </source>
</evidence>
<dbReference type="Proteomes" id="UP000034597">
    <property type="component" value="Unassembled WGS sequence"/>
</dbReference>
<dbReference type="CDD" id="cd00158">
    <property type="entry name" value="RHOD"/>
    <property type="match status" value="2"/>
</dbReference>
<dbReference type="Proteomes" id="UP000033835">
    <property type="component" value="Unassembled WGS sequence"/>
</dbReference>
<dbReference type="Proteomes" id="UP000033933">
    <property type="component" value="Unassembled WGS sequence"/>
</dbReference>
<dbReference type="SUPFAM" id="SSF52821">
    <property type="entry name" value="Rhodanese/Cell cycle control phosphatase"/>
    <property type="match status" value="2"/>
</dbReference>
<dbReference type="EMBL" id="JJQK01000182">
    <property type="protein sequence ID" value="KKH48714.1"/>
    <property type="molecule type" value="Genomic_DNA"/>
</dbReference>
<dbReference type="Proteomes" id="UP000034733">
    <property type="component" value="Unassembled WGS sequence"/>
</dbReference>
<dbReference type="EMBL" id="JJOS01000124">
    <property type="protein sequence ID" value="KKF98811.1"/>
    <property type="molecule type" value="Genomic_DNA"/>
</dbReference>
<dbReference type="EMBL" id="JJOT01000020">
    <property type="protein sequence ID" value="KKG05538.1"/>
    <property type="molecule type" value="Genomic_DNA"/>
</dbReference>
<evidence type="ECO:0000313" key="24">
    <source>
        <dbReference type="EMBL" id="KKG90388.1"/>
    </source>
</evidence>
<dbReference type="EMBL" id="JJPP01000028">
    <property type="protein sequence ID" value="KKG82715.1"/>
    <property type="molecule type" value="Genomic_DNA"/>
</dbReference>
<evidence type="ECO:0000313" key="53">
    <source>
        <dbReference type="Proteomes" id="UP000034188"/>
    </source>
</evidence>
<evidence type="ECO:0000313" key="4">
    <source>
        <dbReference type="EMBL" id="KKG09753.1"/>
    </source>
</evidence>
<dbReference type="Proteomes" id="UP000034338">
    <property type="component" value="Unassembled WGS sequence"/>
</dbReference>
<evidence type="ECO:0000313" key="7">
    <source>
        <dbReference type="EMBL" id="KKG37256.1"/>
    </source>
</evidence>
<evidence type="ECO:0000313" key="33">
    <source>
        <dbReference type="EMBL" id="KKH22901.1"/>
    </source>
</evidence>
<dbReference type="PANTHER" id="PTHR44086:SF10">
    <property type="entry name" value="THIOSULFATE SULFURTRANSFERASE_RHODANESE-LIKE DOMAIN-CONTAINING PROTEIN 3"/>
    <property type="match status" value="1"/>
</dbReference>
<dbReference type="Proteomes" id="UP000033889">
    <property type="component" value="Unassembled WGS sequence"/>
</dbReference>
<evidence type="ECO:0000313" key="35">
    <source>
        <dbReference type="EMBL" id="KKH28438.1"/>
    </source>
</evidence>
<dbReference type="EMBL" id="JJPH01000083">
    <property type="protein sequence ID" value="KKG51730.1"/>
    <property type="molecule type" value="Genomic_DNA"/>
</dbReference>
<dbReference type="EMBL" id="JJPN01000072">
    <property type="protein sequence ID" value="KKG72426.1"/>
    <property type="molecule type" value="Genomic_DNA"/>
</dbReference>
<dbReference type="EMBL" id="JJPL01000055">
    <property type="protein sequence ID" value="KKG66385.1"/>
    <property type="molecule type" value="Genomic_DNA"/>
</dbReference>
<dbReference type="SMART" id="SM00450">
    <property type="entry name" value="RHOD"/>
    <property type="match status" value="2"/>
</dbReference>
<dbReference type="EMBL" id="JJPR01000117">
    <property type="protein sequence ID" value="KKG84814.1"/>
    <property type="molecule type" value="Genomic_DNA"/>
</dbReference>
<evidence type="ECO:0000313" key="27">
    <source>
        <dbReference type="EMBL" id="KKH02281.1"/>
    </source>
</evidence>
<dbReference type="Proteomes" id="UP000034064">
    <property type="component" value="Unassembled WGS sequence"/>
</dbReference>
<dbReference type="EMBL" id="JJPQ01000109">
    <property type="protein sequence ID" value="KKG80611.1"/>
    <property type="molecule type" value="Genomic_DNA"/>
</dbReference>
<dbReference type="Proteomes" id="UP000034921">
    <property type="component" value="Unassembled WGS sequence"/>
</dbReference>
<dbReference type="Proteomes" id="UP000034817">
    <property type="component" value="Unassembled WGS sequence"/>
</dbReference>
<dbReference type="Proteomes" id="UP000034074">
    <property type="component" value="Unassembled WGS sequence"/>
</dbReference>
<evidence type="ECO:0000313" key="14">
    <source>
        <dbReference type="EMBL" id="KKG61892.1"/>
    </source>
</evidence>
<evidence type="ECO:0000313" key="29">
    <source>
        <dbReference type="EMBL" id="KKH05080.1"/>
    </source>
</evidence>
<dbReference type="Proteomes" id="UP000034151">
    <property type="component" value="Unassembled WGS sequence"/>
</dbReference>
<dbReference type="Proteomes" id="UP000034253">
    <property type="component" value="Unassembled WGS sequence"/>
</dbReference>
<evidence type="ECO:0000313" key="64">
    <source>
        <dbReference type="Proteomes" id="UP000034409"/>
    </source>
</evidence>
<dbReference type="GO" id="GO:0004792">
    <property type="term" value="F:thiosulfate-cyanide sulfurtransferase activity"/>
    <property type="evidence" value="ECO:0007669"/>
    <property type="project" value="TreeGrafter"/>
</dbReference>
<dbReference type="Proteomes" id="UP000034259">
    <property type="component" value="Unassembled WGS sequence"/>
</dbReference>
<evidence type="ECO:0000313" key="22">
    <source>
        <dbReference type="EMBL" id="KKG84814.1"/>
    </source>
</evidence>
<dbReference type="EMBL" id="JJPU01000162">
    <property type="protein sequence ID" value="KKG93824.1"/>
    <property type="molecule type" value="Genomic_DNA"/>
</dbReference>
<evidence type="ECO:0000313" key="58">
    <source>
        <dbReference type="Proteomes" id="UP000034259"/>
    </source>
</evidence>
<dbReference type="Gene3D" id="3.40.250.10">
    <property type="entry name" value="Rhodanese-like domain"/>
    <property type="match status" value="2"/>
</dbReference>
<evidence type="ECO:0000313" key="21">
    <source>
        <dbReference type="EMBL" id="KKG82715.1"/>
    </source>
</evidence>
<dbReference type="EMBL" id="JJPD01000005">
    <property type="protein sequence ID" value="KKG46434.1"/>
    <property type="molecule type" value="Genomic_DNA"/>
</dbReference>
<dbReference type="EMBL" id="JJPJ01000011">
    <property type="protein sequence ID" value="KKG66473.1"/>
    <property type="molecule type" value="Genomic_DNA"/>
</dbReference>
<dbReference type="Proteomes" id="UP000034944">
    <property type="component" value="Unassembled WGS sequence"/>
</dbReference>
<evidence type="ECO:0000313" key="74">
    <source>
        <dbReference type="Proteomes" id="UP000034672"/>
    </source>
</evidence>
<dbReference type="Proteomes" id="UP000034409">
    <property type="component" value="Unassembled WGS sequence"/>
</dbReference>
<evidence type="ECO:0000313" key="42">
    <source>
        <dbReference type="Proteomes" id="UP000033835"/>
    </source>
</evidence>
<dbReference type="EMBL" id="JJQC01000148">
    <property type="protein sequence ID" value="KKH17087.1"/>
    <property type="molecule type" value="Genomic_DNA"/>
</dbReference>
<evidence type="ECO:0000313" key="8">
    <source>
        <dbReference type="EMBL" id="KKG42883.1"/>
    </source>
</evidence>
<evidence type="ECO:0000313" key="23">
    <source>
        <dbReference type="EMBL" id="KKG88305.1"/>
    </source>
</evidence>
<dbReference type="Proteomes" id="UP000034820">
    <property type="component" value="Unassembled WGS sequence"/>
</dbReference>
<comment type="caution">
    <text evidence="14">The sequence shown here is derived from an EMBL/GenBank/DDBJ whole genome shotgun (WGS) entry which is preliminary data.</text>
</comment>
<evidence type="ECO:0000313" key="2">
    <source>
        <dbReference type="EMBL" id="KKF98811.1"/>
    </source>
</evidence>
<evidence type="ECO:0000313" key="65">
    <source>
        <dbReference type="Proteomes" id="UP000034424"/>
    </source>
</evidence>
<dbReference type="Proteomes" id="UP000034424">
    <property type="component" value="Unassembled WGS sequence"/>
</dbReference>
<evidence type="ECO:0000313" key="11">
    <source>
        <dbReference type="EMBL" id="KKG51730.1"/>
    </source>
</evidence>
<dbReference type="Proteomes" id="UP000034001">
    <property type="component" value="Unassembled WGS sequence"/>
</dbReference>
<proteinExistence type="predicted"/>
<dbReference type="PROSITE" id="PS50206">
    <property type="entry name" value="RHODANESE_3"/>
    <property type="match status" value="2"/>
</dbReference>
<evidence type="ECO:0000313" key="71">
    <source>
        <dbReference type="Proteomes" id="UP000034597"/>
    </source>
</evidence>
<protein>
    <submittedName>
        <fullName evidence="14">Molybdopterin biosynthesis protein</fullName>
    </submittedName>
</protein>
<dbReference type="EMBL" id="JJPO01000038">
    <property type="protein sequence ID" value="KKG75111.1"/>
    <property type="molecule type" value="Genomic_DNA"/>
</dbReference>
<evidence type="ECO:0000313" key="67">
    <source>
        <dbReference type="Proteomes" id="UP000034468"/>
    </source>
</evidence>
<dbReference type="Proteomes" id="UP000034227">
    <property type="component" value="Unassembled WGS sequence"/>
</dbReference>
<evidence type="ECO:0000313" key="73">
    <source>
        <dbReference type="Proteomes" id="UP000034667"/>
    </source>
</evidence>
<dbReference type="EMBL" id="JJPS01000100">
    <property type="protein sequence ID" value="KKG90388.1"/>
    <property type="molecule type" value="Genomic_DNA"/>
</dbReference>
<dbReference type="Proteomes" id="UP000034950">
    <property type="component" value="Unassembled WGS sequence"/>
</dbReference>
<evidence type="ECO:0000313" key="12">
    <source>
        <dbReference type="EMBL" id="KKG55184.1"/>
    </source>
</evidence>
<evidence type="ECO:0000313" key="63">
    <source>
        <dbReference type="Proteomes" id="UP000034399"/>
    </source>
</evidence>
<name>A0A0F8G990_METMZ</name>
<dbReference type="Proteomes" id="UP000034450">
    <property type="component" value="Unassembled WGS sequence"/>
</dbReference>
<dbReference type="PATRIC" id="fig|2209.39.peg.3534"/>
<dbReference type="Proteomes" id="UP000033987">
    <property type="component" value="Unassembled WGS sequence"/>
</dbReference>
<dbReference type="EMBL" id="JJPY01000120">
    <property type="protein sequence ID" value="KKH05080.1"/>
    <property type="molecule type" value="Genomic_DNA"/>
</dbReference>
<reference evidence="42 43" key="1">
    <citation type="journal article" date="2015" name="ISME J.">
        <title>Genomic and phenotypic differentiation among Methanosarcina mazei populations from Columbia River sediment.</title>
        <authorList>
            <person name="Youngblut N.D."/>
            <person name="Wirth J.S."/>
            <person name="Henriksen J.R."/>
            <person name="Smith M."/>
            <person name="Simon H."/>
            <person name="Metcalf W.W."/>
            <person name="Whitaker R.J."/>
        </authorList>
    </citation>
    <scope>NUCLEOTIDE SEQUENCE [LARGE SCALE GENOMIC DNA]</scope>
    <source>
        <strain evidence="31 49">1.F.A.1A.3</strain>
        <strain evidence="33 75">1.F.A.1B.3</strain>
        <strain evidence="32 46">1.F.A.1B.4</strain>
        <strain evidence="36 55">1.F.A.2.8</strain>
        <strain evidence="34 78">1.F.M.0.5</strain>
        <strain evidence="35 61">1.H.A.0.1</strain>
        <strain evidence="37 74">1.H.A.1A.4</strain>
        <strain evidence="38 58">1.H.A.2.1</strain>
        <strain evidence="39 66">1.H.A.2.6</strain>
        <strain evidence="40 45">1.H.M.0.1</strain>
        <strain evidence="41 52">1.H.M.2.1</strain>
        <strain evidence="2 70">2.F.A.2.4</strain>
        <strain evidence="3 71">2.F.T.0.2</strain>
        <strain evidence="4 48">2.F.T.2.6</strain>
        <strain evidence="6 63">3.F.A.1A.1</strain>
        <strain evidence="5 43">3.F.A.1A.3</strain>
        <strain evidence="7 60">3.F.A.1B.1</strain>
        <strain evidence="10 69">3.F.A.2.12</strain>
        <strain evidence="9 73">3.F.A.2.3</strain>
        <strain evidence="8 51">3.F.A.2.5</strain>
        <strain evidence="12 54">3.F.A.2.6</strain>
        <strain evidence="11 56">3.F.A.2.7</strain>
        <strain evidence="13 53">3.F.T.1A.1</strain>
        <strain evidence="16 59">3.F.T.1A.2</strain>
        <strain evidence="14 68">3.F.T.1A.4</strain>
        <strain evidence="15 65">3.F.T.2.1</strain>
        <strain evidence="19">3.H.A.1A.1</strain>
        <strain evidence="17 50">3.H.A.1A.2</strain>
        <strain evidence="18 47">3.H.A.2.1</strain>
        <strain evidence="21 76">3.H.A.2.4</strain>
        <strain evidence="20 44">3.H.A.2.5</strain>
        <strain evidence="22 80">3.H.A.2.6</strain>
        <strain evidence="24 64">3.H.A.2.8</strain>
        <strain evidence="23 72">3.H.M.1A.1</strain>
        <strain evidence="25 67">3.H.M.1B.1</strain>
        <strain evidence="27 42">3.H.M.1B.2</strain>
        <strain evidence="26 57">3.H.M.1B.5</strain>
        <strain evidence="30 62">3.H.M.2.7</strain>
        <strain evidence="29 77">3.H.T.1A.1</strain>
        <strain evidence="28 79">3.H.T.1A.2</strain>
    </source>
</reference>
<dbReference type="EMBL" id="JJPA01000103">
    <property type="protein sequence ID" value="KKG33845.1"/>
    <property type="molecule type" value="Genomic_DNA"/>
</dbReference>
<dbReference type="Proteomes" id="UP000034279">
    <property type="component" value="Unassembled WGS sequence"/>
</dbReference>
<evidence type="ECO:0000313" key="34">
    <source>
        <dbReference type="EMBL" id="KKH27036.1"/>
    </source>
</evidence>
<keyword evidence="70" id="KW-1185">Reference proteome</keyword>
<dbReference type="EMBL" id="JJPM01000059">
    <property type="protein sequence ID" value="KKG78793.1"/>
    <property type="molecule type" value="Genomic_DNA"/>
</dbReference>
<evidence type="ECO:0000313" key="80">
    <source>
        <dbReference type="Proteomes" id="UP000034950"/>
    </source>
</evidence>
<evidence type="ECO:0000313" key="56">
    <source>
        <dbReference type="Proteomes" id="UP000034243"/>
    </source>
</evidence>
<evidence type="ECO:0000313" key="28">
    <source>
        <dbReference type="EMBL" id="KKH05016.1"/>
    </source>
</evidence>
<evidence type="ECO:0000313" key="44">
    <source>
        <dbReference type="Proteomes" id="UP000033889"/>
    </source>
</evidence>
<dbReference type="EMBL" id="JJPK01000058">
    <property type="protein sequence ID" value="KKG61892.1"/>
    <property type="molecule type" value="Genomic_DNA"/>
</dbReference>
<dbReference type="EMBL" id="JJPZ01000179">
    <property type="protein sequence ID" value="KKH05016.1"/>
    <property type="molecule type" value="Genomic_DNA"/>
</dbReference>
<evidence type="ECO:0000313" key="79">
    <source>
        <dbReference type="Proteomes" id="UP000034944"/>
    </source>
</evidence>
<dbReference type="EMBL" id="JJQQ01000056">
    <property type="protein sequence ID" value="KKH68407.1"/>
    <property type="molecule type" value="Genomic_DNA"/>
</dbReference>
<evidence type="ECO:0000313" key="10">
    <source>
        <dbReference type="EMBL" id="KKG46434.1"/>
    </source>
</evidence>
<dbReference type="PANTHER" id="PTHR44086">
    <property type="entry name" value="THIOSULFATE SULFURTRANSFERASE RDL2, MITOCHONDRIAL-RELATED"/>
    <property type="match status" value="1"/>
</dbReference>
<evidence type="ECO:0000313" key="31">
    <source>
        <dbReference type="EMBL" id="KKH15233.1"/>
    </source>
</evidence>
<dbReference type="EMBL" id="JJQU01000183">
    <property type="protein sequence ID" value="KKH82848.1"/>
    <property type="molecule type" value="Genomic_DNA"/>
</dbReference>
<sequence length="263" mass="28909">MNKRTMFYFAAVLMAFLMIIPGIAAAETCPDGYKNVSVCKAEKMVEKEDVFLLDVRTPAEFNKTHIEGTILIPVKNVPAQDPVELSSDELLEVRINEVPADEKILVYCKSGARSAAACSLLVSNGYRKVYNMRGGIDCWLARGCTVDVNADKADELLGTGEFFLLDVRTPAEFNAGYIEGAILIPLKNVPKEDPVELPPEKLLAQCLCEIPENKPILVYCKSGTRSDAARDLLVDSGYRHVYNLEGGILTWKAEGYPTVCPAI</sequence>
<evidence type="ECO:0000313" key="61">
    <source>
        <dbReference type="Proteomes" id="UP000034338"/>
    </source>
</evidence>